<proteinExistence type="predicted"/>
<sequence length="62" mass="6824">MATTEQKADGKTGPDHIVKNGFDLDNAPRKKKMTPAEMEARIRAGQVDETLAYEDDDDTAKS</sequence>
<organism evidence="2 3">
    <name type="scientific">Undibacterium rivi</name>
    <dbReference type="NCBI Taxonomy" id="2828729"/>
    <lineage>
        <taxon>Bacteria</taxon>
        <taxon>Pseudomonadati</taxon>
        <taxon>Pseudomonadota</taxon>
        <taxon>Betaproteobacteria</taxon>
        <taxon>Burkholderiales</taxon>
        <taxon>Oxalobacteraceae</taxon>
        <taxon>Undibacterium</taxon>
    </lineage>
</organism>
<dbReference type="EMBL" id="JAGSPK010000005">
    <property type="protein sequence ID" value="MBR7793894.1"/>
    <property type="molecule type" value="Genomic_DNA"/>
</dbReference>
<dbReference type="RefSeq" id="WP_212679818.1">
    <property type="nucleotide sequence ID" value="NZ_JAGSPK010000005.1"/>
</dbReference>
<name>A0ABS5H728_9BURK</name>
<comment type="caution">
    <text evidence="2">The sequence shown here is derived from an EMBL/GenBank/DDBJ whole genome shotgun (WGS) entry which is preliminary data.</text>
</comment>
<protein>
    <recommendedName>
        <fullName evidence="4">DUF3072 domain-containing protein</fullName>
    </recommendedName>
</protein>
<evidence type="ECO:0000256" key="1">
    <source>
        <dbReference type="SAM" id="MobiDB-lite"/>
    </source>
</evidence>
<feature type="compositionally biased region" description="Basic and acidic residues" evidence="1">
    <location>
        <begin position="1"/>
        <end position="18"/>
    </location>
</feature>
<dbReference type="Proteomes" id="UP000682982">
    <property type="component" value="Unassembled WGS sequence"/>
</dbReference>
<accession>A0ABS5H728</accession>
<evidence type="ECO:0000313" key="2">
    <source>
        <dbReference type="EMBL" id="MBR7793894.1"/>
    </source>
</evidence>
<evidence type="ECO:0000313" key="3">
    <source>
        <dbReference type="Proteomes" id="UP000682982"/>
    </source>
</evidence>
<evidence type="ECO:0008006" key="4">
    <source>
        <dbReference type="Google" id="ProtNLM"/>
    </source>
</evidence>
<keyword evidence="3" id="KW-1185">Reference proteome</keyword>
<gene>
    <name evidence="2" type="ORF">KDM87_14970</name>
</gene>
<reference evidence="2 3" key="1">
    <citation type="submission" date="2021-04" db="EMBL/GenBank/DDBJ databases">
        <title>novel species isolated from subtropical streams in China.</title>
        <authorList>
            <person name="Lu H."/>
        </authorList>
    </citation>
    <scope>NUCLEOTIDE SEQUENCE [LARGE SCALE GENOMIC DNA]</scope>
    <source>
        <strain evidence="2 3">FT147W</strain>
    </source>
</reference>
<feature type="region of interest" description="Disordered" evidence="1">
    <location>
        <begin position="1"/>
        <end position="62"/>
    </location>
</feature>
<feature type="compositionally biased region" description="Acidic residues" evidence="1">
    <location>
        <begin position="51"/>
        <end position="62"/>
    </location>
</feature>